<name>A0A8J9ZW90_BRALA</name>
<accession>A0A8J9ZW90</accession>
<gene>
    <name evidence="1" type="primary">Hypp2663</name>
    <name evidence="1" type="ORF">BLAG_LOCUS18036</name>
</gene>
<organism evidence="1 2">
    <name type="scientific">Branchiostoma lanceolatum</name>
    <name type="common">Common lancelet</name>
    <name type="synonym">Amphioxus lanceolatum</name>
    <dbReference type="NCBI Taxonomy" id="7740"/>
    <lineage>
        <taxon>Eukaryota</taxon>
        <taxon>Metazoa</taxon>
        <taxon>Chordata</taxon>
        <taxon>Cephalochordata</taxon>
        <taxon>Leptocardii</taxon>
        <taxon>Amphioxiformes</taxon>
        <taxon>Branchiostomatidae</taxon>
        <taxon>Branchiostoma</taxon>
    </lineage>
</organism>
<dbReference type="Proteomes" id="UP000838412">
    <property type="component" value="Chromosome 4"/>
</dbReference>
<evidence type="ECO:0000313" key="1">
    <source>
        <dbReference type="EMBL" id="CAH1263311.1"/>
    </source>
</evidence>
<dbReference type="OrthoDB" id="10324557at2759"/>
<keyword evidence="2" id="KW-1185">Reference proteome</keyword>
<dbReference type="EMBL" id="OV696689">
    <property type="protein sequence ID" value="CAH1263311.1"/>
    <property type="molecule type" value="Genomic_DNA"/>
</dbReference>
<sequence>MLAARGPFLSATFGNAHWRLSSVLQTTMSVRRPPYSFYCSTSTENSRRGKVGDDITSILAISHKPRALVPFKFFNNNKYWRASKRYDHDDGKKNRTKSRDARSQALAKAQLKVVGRDTKAKVRALLLMSIASTMDRQRDAWSREEERMLGALYVLLQATEALLEHHLKIIHDKTTQPTPREQQTVQNLDKELYRLRKLRHILKSYMRTMIRWERGGKCEREREKILQELTLRLEEEADKMEGGKINRWKNFRAFVRSFREMFSIWYSGRS</sequence>
<evidence type="ECO:0000313" key="2">
    <source>
        <dbReference type="Proteomes" id="UP000838412"/>
    </source>
</evidence>
<proteinExistence type="predicted"/>
<reference evidence="1" key="1">
    <citation type="submission" date="2022-01" db="EMBL/GenBank/DDBJ databases">
        <authorList>
            <person name="Braso-Vives M."/>
        </authorList>
    </citation>
    <scope>NUCLEOTIDE SEQUENCE</scope>
</reference>
<dbReference type="AlphaFoldDB" id="A0A8J9ZW90"/>
<protein>
    <submittedName>
        <fullName evidence="1">Hypp2663 protein</fullName>
    </submittedName>
</protein>